<evidence type="ECO:0000313" key="3">
    <source>
        <dbReference type="Proteomes" id="UP000220397"/>
    </source>
</evidence>
<dbReference type="EMBL" id="NTUS01000026">
    <property type="protein sequence ID" value="PFB08144.1"/>
    <property type="molecule type" value="Genomic_DNA"/>
</dbReference>
<organism evidence="2 3">
    <name type="scientific">Bacillus thuringiensis</name>
    <dbReference type="NCBI Taxonomy" id="1428"/>
    <lineage>
        <taxon>Bacteria</taxon>
        <taxon>Bacillati</taxon>
        <taxon>Bacillota</taxon>
        <taxon>Bacilli</taxon>
        <taxon>Bacillales</taxon>
        <taxon>Bacillaceae</taxon>
        <taxon>Bacillus</taxon>
        <taxon>Bacillus cereus group</taxon>
    </lineage>
</organism>
<reference evidence="2 3" key="1">
    <citation type="submission" date="2017-09" db="EMBL/GenBank/DDBJ databases">
        <title>Large-scale bioinformatics analysis of Bacillus genomes uncovers conserved roles of natural products in bacterial physiology.</title>
        <authorList>
            <consortium name="Agbiome Team Llc"/>
            <person name="Bleich R.M."/>
            <person name="Kirk G.J."/>
            <person name="Santa Maria K.C."/>
            <person name="Allen S.E."/>
            <person name="Farag S."/>
            <person name="Shank E.A."/>
            <person name="Bowers A."/>
        </authorList>
    </citation>
    <scope>NUCLEOTIDE SEQUENCE [LARGE SCALE GENOMIC DNA]</scope>
    <source>
        <strain evidence="2 3">AFS015413</strain>
    </source>
</reference>
<protein>
    <submittedName>
        <fullName evidence="2">Uncharacterized protein</fullName>
    </submittedName>
</protein>
<comment type="caution">
    <text evidence="2">The sequence shown here is derived from an EMBL/GenBank/DDBJ whole genome shotgun (WGS) entry which is preliminary data.</text>
</comment>
<accession>A0A9X6VCQ8</accession>
<gene>
    <name evidence="2" type="ORF">CN398_10540</name>
</gene>
<evidence type="ECO:0000313" key="2">
    <source>
        <dbReference type="EMBL" id="PFB08144.1"/>
    </source>
</evidence>
<proteinExistence type="predicted"/>
<evidence type="ECO:0000256" key="1">
    <source>
        <dbReference type="SAM" id="Coils"/>
    </source>
</evidence>
<feature type="coiled-coil region" evidence="1">
    <location>
        <begin position="44"/>
        <end position="78"/>
    </location>
</feature>
<dbReference type="Proteomes" id="UP000220397">
    <property type="component" value="Unassembled WGS sequence"/>
</dbReference>
<sequence>MNEVIIDTKKLINLSIEELDELLRTEKYTEDALRELAKRFIFITKELETALKLEKERTKRLRNRVDDLINNVEELEEELPPYKR</sequence>
<dbReference type="RefSeq" id="WP_098368957.1">
    <property type="nucleotide sequence ID" value="NZ_CAKJXA010000023.1"/>
</dbReference>
<name>A0A9X6VCQ8_BACTU</name>
<dbReference type="AlphaFoldDB" id="A0A9X6VCQ8"/>
<keyword evidence="1" id="KW-0175">Coiled coil</keyword>